<dbReference type="NCBIfam" id="TIGR00592">
    <property type="entry name" value="pol2"/>
    <property type="match status" value="1"/>
</dbReference>
<keyword evidence="9 12" id="KW-0239">DNA-directed DNA polymerase</keyword>
<keyword evidence="3 12" id="KW-0808">Transferase</keyword>
<reference evidence="15 16" key="1">
    <citation type="submission" date="2013-02" db="EMBL/GenBank/DDBJ databases">
        <title>The Genome Annotation of Plasmodium falciparum MaliPS096_E11.</title>
        <authorList>
            <consortium name="The Broad Institute Genome Sequencing Platform"/>
            <consortium name="The Broad Institute Genome Sequencing Center for Infectious Disease"/>
            <person name="Neafsey D."/>
            <person name="Hoffman S."/>
            <person name="Volkman S."/>
            <person name="Rosenthal P."/>
            <person name="Walker B."/>
            <person name="Young S.K."/>
            <person name="Zeng Q."/>
            <person name="Gargeya S."/>
            <person name="Fitzgerald M."/>
            <person name="Haas B."/>
            <person name="Abouelleil A."/>
            <person name="Allen A.W."/>
            <person name="Alvarado L."/>
            <person name="Arachchi H.M."/>
            <person name="Berlin A.M."/>
            <person name="Chapman S.B."/>
            <person name="Gainer-Dewar J."/>
            <person name="Goldberg J."/>
            <person name="Griggs A."/>
            <person name="Gujja S."/>
            <person name="Hansen M."/>
            <person name="Howarth C."/>
            <person name="Imamovic A."/>
            <person name="Ireland A."/>
            <person name="Larimer J."/>
            <person name="McCowan C."/>
            <person name="Murphy C."/>
            <person name="Pearson M."/>
            <person name="Poon T.W."/>
            <person name="Priest M."/>
            <person name="Roberts A."/>
            <person name="Saif S."/>
            <person name="Shea T."/>
            <person name="Sisk P."/>
            <person name="Sykes S."/>
            <person name="Wortman J."/>
            <person name="Nusbaum C."/>
            <person name="Birren B."/>
        </authorList>
    </citation>
    <scope>NUCLEOTIDE SEQUENCE [LARGE SCALE GENOMIC DNA]</scope>
    <source>
        <strain evidence="15 16">MaliPS096_E11</strain>
    </source>
</reference>
<comment type="subcellular location">
    <subcellularLocation>
        <location evidence="1">Nucleus</location>
    </subcellularLocation>
</comment>
<dbReference type="PRINTS" id="PR00106">
    <property type="entry name" value="DNAPOLB"/>
</dbReference>
<dbReference type="CDD" id="cd05532">
    <property type="entry name" value="POLBc_alpha"/>
    <property type="match status" value="1"/>
</dbReference>
<dbReference type="InterPro" id="IPR043502">
    <property type="entry name" value="DNA/RNA_pol_sf"/>
</dbReference>
<dbReference type="PANTHER" id="PTHR45861">
    <property type="entry name" value="DNA POLYMERASE ALPHA CATALYTIC SUBUNIT"/>
    <property type="match status" value="1"/>
</dbReference>
<gene>
    <name evidence="15" type="ORF">PFMALIP_00761</name>
</gene>
<dbReference type="InterPro" id="IPR045846">
    <property type="entry name" value="POLBc_alpha"/>
</dbReference>
<dbReference type="Proteomes" id="UP000030699">
    <property type="component" value="Unassembled WGS sequence"/>
</dbReference>
<dbReference type="Gene3D" id="1.10.132.60">
    <property type="entry name" value="DNA polymerase family B, C-terminal domain"/>
    <property type="match status" value="1"/>
</dbReference>
<dbReference type="GO" id="GO:0006273">
    <property type="term" value="P:lagging strand elongation"/>
    <property type="evidence" value="ECO:0007669"/>
    <property type="project" value="TreeGrafter"/>
</dbReference>
<dbReference type="GO" id="GO:0008270">
    <property type="term" value="F:zinc ion binding"/>
    <property type="evidence" value="ECO:0007669"/>
    <property type="project" value="UniProtKB-KW"/>
</dbReference>
<name>A0A024WXH0_PLAFA</name>
<evidence type="ECO:0000256" key="11">
    <source>
        <dbReference type="ARBA" id="ARBA00023242"/>
    </source>
</evidence>
<keyword evidence="10 12" id="KW-0238">DNA-binding</keyword>
<dbReference type="GO" id="GO:1902975">
    <property type="term" value="P:mitotic DNA replication initiation"/>
    <property type="evidence" value="ECO:0007669"/>
    <property type="project" value="InterPro"/>
</dbReference>
<dbReference type="SUPFAM" id="SSF56672">
    <property type="entry name" value="DNA/RNA polymerases"/>
    <property type="match status" value="1"/>
</dbReference>
<feature type="compositionally biased region" description="Basic and acidic residues" evidence="13">
    <location>
        <begin position="831"/>
        <end position="844"/>
    </location>
</feature>
<dbReference type="Gene3D" id="3.90.1600.10">
    <property type="entry name" value="Palm domain of DNA polymerase"/>
    <property type="match status" value="2"/>
</dbReference>
<comment type="catalytic activity">
    <reaction evidence="12">
        <text>DNA(n) + a 2'-deoxyribonucleoside 5'-triphosphate = DNA(n+1) + diphosphate</text>
        <dbReference type="Rhea" id="RHEA:22508"/>
        <dbReference type="Rhea" id="RHEA-COMP:17339"/>
        <dbReference type="Rhea" id="RHEA-COMP:17340"/>
        <dbReference type="ChEBI" id="CHEBI:33019"/>
        <dbReference type="ChEBI" id="CHEBI:61560"/>
        <dbReference type="ChEBI" id="CHEBI:173112"/>
        <dbReference type="EC" id="2.7.7.7"/>
    </reaction>
</comment>
<feature type="compositionally biased region" description="Low complexity" evidence="13">
    <location>
        <begin position="845"/>
        <end position="860"/>
    </location>
</feature>
<dbReference type="GO" id="GO:0003887">
    <property type="term" value="F:DNA-directed DNA polymerase activity"/>
    <property type="evidence" value="ECO:0007669"/>
    <property type="project" value="UniProtKB-KW"/>
</dbReference>
<evidence type="ECO:0000256" key="4">
    <source>
        <dbReference type="ARBA" id="ARBA00022695"/>
    </source>
</evidence>
<keyword evidence="4 12" id="KW-0548">Nucleotidyltransferase</keyword>
<dbReference type="GO" id="GO:0003682">
    <property type="term" value="F:chromatin binding"/>
    <property type="evidence" value="ECO:0007669"/>
    <property type="project" value="TreeGrafter"/>
</dbReference>
<feature type="region of interest" description="Disordered" evidence="13">
    <location>
        <begin position="1"/>
        <end position="33"/>
    </location>
</feature>
<dbReference type="GO" id="GO:0003688">
    <property type="term" value="F:DNA replication origin binding"/>
    <property type="evidence" value="ECO:0007669"/>
    <property type="project" value="TreeGrafter"/>
</dbReference>
<dbReference type="PROSITE" id="PS00116">
    <property type="entry name" value="DNA_POLYMERASE_B"/>
    <property type="match status" value="1"/>
</dbReference>
<dbReference type="GO" id="GO:0003697">
    <property type="term" value="F:single-stranded DNA binding"/>
    <property type="evidence" value="ECO:0007669"/>
    <property type="project" value="TreeGrafter"/>
</dbReference>
<dbReference type="Gene3D" id="6.10.10.100">
    <property type="match status" value="1"/>
</dbReference>
<keyword evidence="6" id="KW-0479">Metal-binding</keyword>
<evidence type="ECO:0000256" key="8">
    <source>
        <dbReference type="ARBA" id="ARBA00022833"/>
    </source>
</evidence>
<dbReference type="OrthoDB" id="6755010at2759"/>
<dbReference type="EMBL" id="KI925497">
    <property type="protein sequence ID" value="ETW51201.1"/>
    <property type="molecule type" value="Genomic_DNA"/>
</dbReference>
<evidence type="ECO:0000256" key="10">
    <source>
        <dbReference type="ARBA" id="ARBA00023125"/>
    </source>
</evidence>
<evidence type="ECO:0000256" key="7">
    <source>
        <dbReference type="ARBA" id="ARBA00022771"/>
    </source>
</evidence>
<feature type="compositionally biased region" description="Polar residues" evidence="13">
    <location>
        <begin position="801"/>
        <end position="816"/>
    </location>
</feature>
<proteinExistence type="inferred from homology"/>
<evidence type="ECO:0000256" key="3">
    <source>
        <dbReference type="ARBA" id="ARBA00022679"/>
    </source>
</evidence>
<dbReference type="GO" id="GO:0000166">
    <property type="term" value="F:nucleotide binding"/>
    <property type="evidence" value="ECO:0007669"/>
    <property type="project" value="InterPro"/>
</dbReference>
<feature type="domain" description="DNA-directed DNA polymerase family B multifunctional" evidence="14">
    <location>
        <begin position="117"/>
        <end position="622"/>
    </location>
</feature>
<protein>
    <recommendedName>
        <fullName evidence="12">DNA polymerase</fullName>
        <ecNumber evidence="12">2.7.7.7</ecNumber>
    </recommendedName>
</protein>
<keyword evidence="11" id="KW-0539">Nucleus</keyword>
<dbReference type="InterPro" id="IPR023211">
    <property type="entry name" value="DNA_pol_palm_dom_sf"/>
</dbReference>
<sequence>MNHVKTEEHIHASNKATGNHDIPTDVASTNSHKSSNTHINIFKDFLVNNINLINCSNIHLYDAQSIIENNLNTYVNSQIFCINETVNVCNILQIIEKTRDLTKLSGYIWMRSLLCYTSERVEFFLLHEYNKKKFITPLIKKRTKKIETNQMKNKNTAKYLGGLVLDPLCGYYDTFVLYLDFNSLYPSIIIEYNVCFSTLKLKNCDVSIEDNKLNTKKNGNINNDYEKNIHSDAEKNIHSDDDKNIHSDDEKNYDNDKSYNKLEDDNLLENNVEIDEFDRSKPGILPCILKSLVEKRSVIKKLISNEKNKEKKELLLIQSLSIKLISNSIYGCLGNTNNRFYAKHIASYITSKGRNLLQHTKFKVEKEFNLKVIYGDTDSIMIDTGIKANNINNYKESFKLAHLIKNSINKNYKKLELDLECIFSKLLLLKKKKYACAKVIDNNLEKYEYEMKGINFIKRDFSKISKLIGNEVLRIIFTNRDVDSKNIPVPLENDLSEQIHEYLRTINQRIQNDEFDLDYYIITKKLTKNVHEYQDKNSLGHVLVAERMIKDGYNICVNKEIQYCVCTSEDASRFYKKTSEKLNNSQCCFSINEIKKYNLKIDKEYYIRNQILSPINRLCQYIEGTSAEKLSSCFNIYDVKEIKTDKQIEENYLETNVLSLLNESDERFKDIHLKGFLVCSNCMHNVKPNIFIKYFKCNKCLTYLSIEQIRNYIFSFIHHLCNTFYKQLYICQGCTLKTRRIFLKNDKNCPNINCEYNKNSLKPLISKKYIYLILEYFLFLLKDNLKKIPSNLVEKNKSEQLNETQDTNNENDITSNQKEEAKDPNGSISNIHDDINNEHSEKNNHNIYKKNNSNNNNNNNNKDIENEEYCNDFIVCLCIDEGFKTYIIHDDINKYKNIKVEAYDDICKYRELSVNITKGLKMKYPNISNFLSYLNLRNNVFFINYNEERDIIRNSIKYIVHNNIYSQIFFDQVFSIFHLPLSTHITEM</sequence>
<evidence type="ECO:0000259" key="14">
    <source>
        <dbReference type="Pfam" id="PF00136"/>
    </source>
</evidence>
<evidence type="ECO:0000256" key="9">
    <source>
        <dbReference type="ARBA" id="ARBA00022932"/>
    </source>
</evidence>
<dbReference type="FunFam" id="3.90.1600.10:FF:000019">
    <property type="entry name" value="DNA polymerase"/>
    <property type="match status" value="1"/>
</dbReference>
<dbReference type="InterPro" id="IPR017964">
    <property type="entry name" value="DNA-dir_DNA_pol_B_CS"/>
</dbReference>
<feature type="region of interest" description="Disordered" evidence="13">
    <location>
        <begin position="236"/>
        <end position="258"/>
    </location>
</feature>
<keyword evidence="5 12" id="KW-0235">DNA replication</keyword>
<dbReference type="SMART" id="SM00486">
    <property type="entry name" value="POLBc"/>
    <property type="match status" value="1"/>
</dbReference>
<dbReference type="FunFam" id="3.90.1600.10:FF:000018">
    <property type="entry name" value="DNA polymerase"/>
    <property type="match status" value="1"/>
</dbReference>
<dbReference type="Pfam" id="PF00136">
    <property type="entry name" value="DNA_pol_B"/>
    <property type="match status" value="1"/>
</dbReference>
<comment type="similarity">
    <text evidence="2 12">Belongs to the DNA polymerase type-B family.</text>
</comment>
<dbReference type="GO" id="GO:0006272">
    <property type="term" value="P:leading strand elongation"/>
    <property type="evidence" value="ECO:0007669"/>
    <property type="project" value="TreeGrafter"/>
</dbReference>
<organism evidence="15 16">
    <name type="scientific">Plasmodium falciparum MaliPS096_E11</name>
    <dbReference type="NCBI Taxonomy" id="1036727"/>
    <lineage>
        <taxon>Eukaryota</taxon>
        <taxon>Sar</taxon>
        <taxon>Alveolata</taxon>
        <taxon>Apicomplexa</taxon>
        <taxon>Aconoidasida</taxon>
        <taxon>Haemosporida</taxon>
        <taxon>Plasmodiidae</taxon>
        <taxon>Plasmodium</taxon>
        <taxon>Plasmodium (Laverania)</taxon>
    </lineage>
</organism>
<evidence type="ECO:0000256" key="2">
    <source>
        <dbReference type="ARBA" id="ARBA00005755"/>
    </source>
</evidence>
<dbReference type="InterPro" id="IPR006172">
    <property type="entry name" value="DNA-dir_DNA_pol_B"/>
</dbReference>
<feature type="compositionally biased region" description="Basic and acidic residues" evidence="13">
    <location>
        <begin position="1"/>
        <end position="11"/>
    </location>
</feature>
<dbReference type="AlphaFoldDB" id="A0A024WXH0"/>
<evidence type="ECO:0000256" key="5">
    <source>
        <dbReference type="ARBA" id="ARBA00022705"/>
    </source>
</evidence>
<reference evidence="15 16" key="2">
    <citation type="submission" date="2013-02" db="EMBL/GenBank/DDBJ databases">
        <title>The Genome Sequence of Plasmodium falciparum MaliPS096_E11.</title>
        <authorList>
            <consortium name="The Broad Institute Genome Sequencing Platform"/>
            <consortium name="The Broad Institute Genome Sequencing Center for Infectious Disease"/>
            <person name="Neafsey D."/>
            <person name="Cheeseman I."/>
            <person name="Volkman S."/>
            <person name="Adams J."/>
            <person name="Walker B."/>
            <person name="Young S.K."/>
            <person name="Zeng Q."/>
            <person name="Gargeya S."/>
            <person name="Fitzgerald M."/>
            <person name="Haas B."/>
            <person name="Abouelleil A."/>
            <person name="Alvarado L."/>
            <person name="Arachchi H.M."/>
            <person name="Berlin A.M."/>
            <person name="Chapman S.B."/>
            <person name="Dewar J."/>
            <person name="Goldberg J."/>
            <person name="Griggs A."/>
            <person name="Gujja S."/>
            <person name="Hansen M."/>
            <person name="Howarth C."/>
            <person name="Imamovic A."/>
            <person name="Larimer J."/>
            <person name="McCowan C."/>
            <person name="Murphy C."/>
            <person name="Neiman D."/>
            <person name="Pearson M."/>
            <person name="Priest M."/>
            <person name="Roberts A."/>
            <person name="Saif S."/>
            <person name="Shea T."/>
            <person name="Sisk P."/>
            <person name="Sykes S."/>
            <person name="Wortman J."/>
            <person name="Nusbaum C."/>
            <person name="Birren B."/>
        </authorList>
    </citation>
    <scope>NUCLEOTIDE SEQUENCE [LARGE SCALE GENOMIC DNA]</scope>
    <source>
        <strain evidence="15 16">MaliPS096_E11</strain>
    </source>
</reference>
<dbReference type="EC" id="2.7.7.7" evidence="12"/>
<accession>A0A024WXH0</accession>
<evidence type="ECO:0000256" key="13">
    <source>
        <dbReference type="SAM" id="MobiDB-lite"/>
    </source>
</evidence>
<evidence type="ECO:0000256" key="6">
    <source>
        <dbReference type="ARBA" id="ARBA00022723"/>
    </source>
</evidence>
<dbReference type="GO" id="GO:0005658">
    <property type="term" value="C:alpha DNA polymerase:primase complex"/>
    <property type="evidence" value="ECO:0007669"/>
    <property type="project" value="TreeGrafter"/>
</dbReference>
<evidence type="ECO:0000313" key="16">
    <source>
        <dbReference type="Proteomes" id="UP000030699"/>
    </source>
</evidence>
<dbReference type="InterPro" id="IPR042087">
    <property type="entry name" value="DNA_pol_B_thumb"/>
</dbReference>
<dbReference type="Gene3D" id="1.10.287.690">
    <property type="entry name" value="Helix hairpin bin"/>
    <property type="match status" value="1"/>
</dbReference>
<feature type="region of interest" description="Disordered" evidence="13">
    <location>
        <begin position="798"/>
        <end position="860"/>
    </location>
</feature>
<dbReference type="FunFam" id="1.10.132.60:FF:000012">
    <property type="entry name" value="DNA polymerase"/>
    <property type="match status" value="1"/>
</dbReference>
<evidence type="ECO:0000313" key="15">
    <source>
        <dbReference type="EMBL" id="ETW51201.1"/>
    </source>
</evidence>
<evidence type="ECO:0000256" key="12">
    <source>
        <dbReference type="RuleBase" id="RU000442"/>
    </source>
</evidence>
<keyword evidence="8" id="KW-0862">Zinc</keyword>
<evidence type="ECO:0000256" key="1">
    <source>
        <dbReference type="ARBA" id="ARBA00004123"/>
    </source>
</evidence>
<dbReference type="PANTHER" id="PTHR45861:SF1">
    <property type="entry name" value="DNA POLYMERASE ALPHA CATALYTIC SUBUNIT"/>
    <property type="match status" value="1"/>
</dbReference>
<keyword evidence="7" id="KW-0863">Zinc-finger</keyword>
<dbReference type="InterPro" id="IPR006134">
    <property type="entry name" value="DNA-dir_DNA_pol_B_multi_dom"/>
</dbReference>